<dbReference type="GO" id="GO:0005737">
    <property type="term" value="C:cytoplasm"/>
    <property type="evidence" value="ECO:0007669"/>
    <property type="project" value="TreeGrafter"/>
</dbReference>
<dbReference type="PROSITE" id="PS00012">
    <property type="entry name" value="PHOSPHOPANTETHEINE"/>
    <property type="match status" value="2"/>
</dbReference>
<dbReference type="InterPro" id="IPR010071">
    <property type="entry name" value="AA_adenyl_dom"/>
</dbReference>
<dbReference type="SUPFAM" id="SSF56801">
    <property type="entry name" value="Acetyl-CoA synthetase-like"/>
    <property type="match status" value="3"/>
</dbReference>
<dbReference type="Gene3D" id="3.30.300.30">
    <property type="match status" value="3"/>
</dbReference>
<dbReference type="Gene3D" id="3.40.50.12780">
    <property type="entry name" value="N-terminal domain of ligase-like"/>
    <property type="match status" value="3"/>
</dbReference>
<dbReference type="Pfam" id="PF00501">
    <property type="entry name" value="AMP-binding"/>
    <property type="match status" value="3"/>
</dbReference>
<dbReference type="GO" id="GO:0016874">
    <property type="term" value="F:ligase activity"/>
    <property type="evidence" value="ECO:0007669"/>
    <property type="project" value="UniProtKB-KW"/>
</dbReference>
<dbReference type="InterPro" id="IPR036736">
    <property type="entry name" value="ACP-like_sf"/>
</dbReference>
<comment type="caution">
    <text evidence="6">The sequence shown here is derived from an EMBL/GenBank/DDBJ whole genome shotgun (WGS) entry which is preliminary data.</text>
</comment>
<dbReference type="PROSITE" id="PS00455">
    <property type="entry name" value="AMP_BINDING"/>
    <property type="match status" value="2"/>
</dbReference>
<dbReference type="InterPro" id="IPR001242">
    <property type="entry name" value="Condensation_dom"/>
</dbReference>
<dbReference type="SUPFAM" id="SSF47336">
    <property type="entry name" value="ACP-like"/>
    <property type="match status" value="3"/>
</dbReference>
<dbReference type="Gene3D" id="3.30.559.30">
    <property type="entry name" value="Nonribosomal peptide synthetase, condensation domain"/>
    <property type="match status" value="3"/>
</dbReference>
<evidence type="ECO:0000313" key="6">
    <source>
        <dbReference type="EMBL" id="PNP59080.1"/>
    </source>
</evidence>
<evidence type="ECO:0000256" key="2">
    <source>
        <dbReference type="ARBA" id="ARBA00022553"/>
    </source>
</evidence>
<dbReference type="Pfam" id="PF00668">
    <property type="entry name" value="Condensation"/>
    <property type="match status" value="3"/>
</dbReference>
<feature type="domain" description="Carrier" evidence="5">
    <location>
        <begin position="2511"/>
        <end position="2584"/>
    </location>
</feature>
<dbReference type="NCBIfam" id="TIGR01733">
    <property type="entry name" value="AA-adenyl-dom"/>
    <property type="match status" value="2"/>
</dbReference>
<dbReference type="OrthoDB" id="4889564at2759"/>
<dbReference type="InterPro" id="IPR045851">
    <property type="entry name" value="AMP-bd_C_sf"/>
</dbReference>
<dbReference type="GO" id="GO:0031177">
    <property type="term" value="F:phosphopantetheine binding"/>
    <property type="evidence" value="ECO:0007669"/>
    <property type="project" value="InterPro"/>
</dbReference>
<keyword evidence="3" id="KW-0436">Ligase</keyword>
<evidence type="ECO:0000313" key="7">
    <source>
        <dbReference type="Proteomes" id="UP000236290"/>
    </source>
</evidence>
<dbReference type="PANTHER" id="PTHR45527">
    <property type="entry name" value="NONRIBOSOMAL PEPTIDE SYNTHETASE"/>
    <property type="match status" value="1"/>
</dbReference>
<dbReference type="FunFam" id="1.10.1200.10:FF:000005">
    <property type="entry name" value="Nonribosomal peptide synthetase 1"/>
    <property type="match status" value="1"/>
</dbReference>
<feature type="domain" description="Carrier" evidence="5">
    <location>
        <begin position="1413"/>
        <end position="1489"/>
    </location>
</feature>
<evidence type="ECO:0000256" key="3">
    <source>
        <dbReference type="ARBA" id="ARBA00022598"/>
    </source>
</evidence>
<evidence type="ECO:0000256" key="4">
    <source>
        <dbReference type="ARBA" id="ARBA00029454"/>
    </source>
</evidence>
<dbReference type="Proteomes" id="UP000236290">
    <property type="component" value="Unassembled WGS sequence"/>
</dbReference>
<sequence length="2866" mass="318561">MNTLTNYIQQEEVTWALLTPSFARTLHPDNVPSLKLLILGGEAVGRDVFDLWFGKLQLFNAWGPTETCVYGAIHEWKSSEESQLTIGQPLGGFCWIVEPNNSKKLAPIGTVGEVVIQGPNLFREYLADVKKTAAATAQVPDWAPYRNSKHWSRFYKTGDLAMYNPDGTLHYIGRRDMQVKIRGLRVELGEIEHHIHTGLDGVCQVAVDVLKTDVSSTLVAFICFNDGIIPAGTAIPKDLICSLTGDLKSSFHSLRDRLNSALPTHMIPTFFIPCKAIPLATSAKMDRKMLLGLIAQLDTQDLNQYSLDNEGANKEVPESVIERRLQKLWSEILHIPQESIYRETNFLGIGGDSVAAIRLVSYAHNKGIMFTVSDVFEDPRLFAVATKARLLAEDIEVISVQPFSLLEREYENIVTSNSTKTLLGLSDENEIEDAYPCSRIQEGLMSLAVKQPGSYIAKFIYRLSDDTDVPGFKNAWERIVKIATNMRTRIIQSGGQSIQLVVKEDVSWDDIRSKSLEDYMHELQDVQMNYGSRLRRDAILKDDAHGKTYFILTLHHAVFDGWSIRNIFNMLQKLYYGFNDVSIQPYSRFIQYILELNNEATVKYWEAQLQGAKPASFPKKNILDSAAGNADNAGIVNKTIGVPTIATSSITMATILRAAWSIVLARYCETEDICFGATVSGRQAPVPGLVDMLGPIIATIPVRLRTDPGLSVSEFLHYVQGHATEMIQYEQFGVQSILKVSNDAKDACDFSSLFVVQPMQSLLGDGNESIMVATEEGKNANAFHNYFNYPLIIQGHIYESQIEIVLIYNKHVLLEPTLIALAHQLEHAVQQLATQTDMVLGDIPKSSSWDTRQAAKFNPELPDIVDSCVHTLIEKQAMIRPDALAIDAWDGSFTYGRLNQSANHLAYHLTKNYGIKTGDLIHVCFEKTAWFVISILAINKAGATWVPLDPSHPPQRLAQIVSQTNATTVLTSPTNASICKTLFSNLIEVTESLDEKLAKSSTVAEEKCPKTNVSPRDGAYMLFTSGSTGTPKGFLMEHGAVCTSQTAIAKRLALKPEVRMLQFASYVFDMSVGEIILALVSGACVCIPSDYTRMNGLKDFIHDMNITWMWSTPSFIKTIKPRDIPNVKLIILAGEAIPRDVLTTWFGKVRLINGWGPAETCVCSTLHEFTSIHDSSLTIGRPVGGLCWIVDPDDPSRLSPIGTIGEIIIQGPTLLGEYLGDHERMKRTIMTSLPDWAPHRDSQHWNRSYKSGDLGFYNPDGTIEFSARKDTQVKIRGLRVELSEVEHHFQLAFPQAKQVAVDVFRSDGGANLVAYFCLRGETRTEDDDGRDGTKNDGPFLSIDDKLQSRLTAVVGELTVALPRYMVPTLFIPCSYMPVIISTKLNRKKLRQLTAGLCQRDLASYSLIGTQKRAPETPMERLLQKIWAEILNISMDSIGRDDSFLALGGDSIVAIHLANTAREDGILLTAKNIFDDPRLLAVAATAKTLDTVEDEVSDLSPFDQLDKNTRKWVTGKSLAAKLQLSGSQSVEDAYPCTKLQEGLMVLSLRQPGSYIAKYVYRLSKDLDIDRFKSSWDETIASCGILRSRLVLHEGTCIQVVINNDNLWEASGGNLKDAMEKAKSLRMSYASQLSNFAITKDVDGNDYFLWTIHHAIHDGWTIPLILQTFYQSYYERMPFIPQPFSKFIYHLAQMDESAARAYWTKQLANAKPAAFPAPKPASSSTKTTQTCALTTNINFPTSTNSLITKASILRAAWAIVLAKYCDSDDVCFGATISGRQASLDGLLEIAGPTVATVPVRIRIDREQLVSDFLQDVQRQATDMIPYEQFGLQNISRLSPEAKAACEFSSLMLIQPMQEVTEDNDSSGVMSALDNGRNIQESLLQNYYTYPLVIQGHVFNDHVNLVTVFDTVVLSQSQMEALSRQFASVVEQLVLQQGQMIDHVSVASPSDLQFALQSNNSPPTIIDSCIHTLISQQARKTPNAPAIHAWDGELTYSQLEQATDRLASHLVHEFQTSIGDIIHVCFEKSIWYVVAILAINKAGAAWAPIDPAHPVQRLQQVVRQTGTALTISSVSHASLCAELTKDVINLGPELYKRLQDNAGGSMPIVDVTPDDAAYILFTSGSTGTPKGIVMEHRALCTSQTDISKRLKLTRDVRMLQFSSFVFDVSVGEIMSPLMHGACVCIPSDAMRLSGNLDEFVRSANVTWAFLTPSFTKTLKPENFAGLKLLLVVGEAFPQEVLDAWCGKLRLINAWGPAETCVFSSIYEWKDSSEEITTIGRSVGSNVWVVDSNNPHRLAPIGCPGEIVVQGPALLREYLSDVTKTSAAIIKDLPDWVPNHTRKGWDRFYNTGDLGYYSHDGNLHYVGRKDTQVKIRGLRVELGEIEQQIRSTLNTARQVSVDVFRNDTAAHLVAYICFSDTTKTPQQMLEHDGEDLLMAMTDRLHATLKGLADTLHLSLPRYMIPTLFIPLNYFPLISSAKLDRVKLRQLISSFSHDQWNQFALLDDTPKRGPETSMEVRLQTIWAKILDFPAEVIGRDDSFLRIGGDSIGAIQLVSLARDAGIHLEISQIFEDSRLCYLASRAVNIDLATTGLNNKIQPFSLLDHSTKTKVLDTSRRGEFGLSENELIQDAYPCTKLQEGLMAIAARQQGSYFANHLFKLPPHVNIPLFKGAWGQTIAACSNLRTKIILVDNVPVQIQLQVNPAWESGYDSLESYKSFCQNAKIGYNSTLCSYGLFQDNGHNFFALSIHHAIFDGWSLSLALQTLSAAYQGADLPKLEPYSKFVKYVRDIDEDSAAEYWRKQLHEAKPATFTQQITTTSDQQATAILKQKIHFPRSTHATVTKATVLRAAWSILLSRYCDSGDPQFQLG</sequence>
<dbReference type="GO" id="GO:0043041">
    <property type="term" value="P:amino acid activation for nonribosomal peptide biosynthetic process"/>
    <property type="evidence" value="ECO:0007669"/>
    <property type="project" value="TreeGrafter"/>
</dbReference>
<evidence type="ECO:0000256" key="1">
    <source>
        <dbReference type="ARBA" id="ARBA00022450"/>
    </source>
</evidence>
<dbReference type="SUPFAM" id="SSF52777">
    <property type="entry name" value="CoA-dependent acyltransferases"/>
    <property type="match status" value="6"/>
</dbReference>
<accession>A0A2K0UMS8</accession>
<dbReference type="Gene3D" id="1.10.1200.10">
    <property type="entry name" value="ACP-like"/>
    <property type="match status" value="3"/>
</dbReference>
<feature type="domain" description="Carrier" evidence="5">
    <location>
        <begin position="316"/>
        <end position="392"/>
    </location>
</feature>
<keyword evidence="1" id="KW-0596">Phosphopantetheine</keyword>
<dbReference type="InterPro" id="IPR006162">
    <property type="entry name" value="Ppantetheine_attach_site"/>
</dbReference>
<dbReference type="InterPro" id="IPR009081">
    <property type="entry name" value="PP-bd_ACP"/>
</dbReference>
<dbReference type="InterPro" id="IPR023213">
    <property type="entry name" value="CAT-like_dom_sf"/>
</dbReference>
<dbReference type="PROSITE" id="PS50075">
    <property type="entry name" value="CARRIER"/>
    <property type="match status" value="3"/>
</dbReference>
<name>A0A2K0UMS8_TRIHA</name>
<dbReference type="SMART" id="SM00823">
    <property type="entry name" value="PKS_PP"/>
    <property type="match status" value="2"/>
</dbReference>
<dbReference type="InterPro" id="IPR042099">
    <property type="entry name" value="ANL_N_sf"/>
</dbReference>
<dbReference type="Gene3D" id="3.30.559.10">
    <property type="entry name" value="Chloramphenicol acetyltransferase-like domain"/>
    <property type="match status" value="3"/>
</dbReference>
<dbReference type="Pfam" id="PF00550">
    <property type="entry name" value="PP-binding"/>
    <property type="match status" value="3"/>
</dbReference>
<dbReference type="InterPro" id="IPR020845">
    <property type="entry name" value="AMP-binding_CS"/>
</dbReference>
<dbReference type="CDD" id="cd05918">
    <property type="entry name" value="A_NRPS_SidN3_like"/>
    <property type="match status" value="2"/>
</dbReference>
<comment type="similarity">
    <text evidence="4">Belongs to the NRP synthetase family.</text>
</comment>
<dbReference type="EMBL" id="MTYI01000016">
    <property type="protein sequence ID" value="PNP59080.1"/>
    <property type="molecule type" value="Genomic_DNA"/>
</dbReference>
<dbReference type="FunFam" id="3.30.559.30:FF:000003">
    <property type="entry name" value="Nonribosomal peptide synthase SidD"/>
    <property type="match status" value="2"/>
</dbReference>
<dbReference type="InterPro" id="IPR000873">
    <property type="entry name" value="AMP-dep_synth/lig_dom"/>
</dbReference>
<proteinExistence type="inferred from homology"/>
<organism evidence="6 7">
    <name type="scientific">Trichoderma harzianum</name>
    <name type="common">Hypocrea lixii</name>
    <dbReference type="NCBI Taxonomy" id="5544"/>
    <lineage>
        <taxon>Eukaryota</taxon>
        <taxon>Fungi</taxon>
        <taxon>Dikarya</taxon>
        <taxon>Ascomycota</taxon>
        <taxon>Pezizomycotina</taxon>
        <taxon>Sordariomycetes</taxon>
        <taxon>Hypocreomycetidae</taxon>
        <taxon>Hypocreales</taxon>
        <taxon>Hypocreaceae</taxon>
        <taxon>Trichoderma</taxon>
    </lineage>
</organism>
<keyword evidence="2" id="KW-0597">Phosphoprotein</keyword>
<dbReference type="FunFam" id="3.30.300.30:FF:000015">
    <property type="entry name" value="Nonribosomal peptide synthase SidD"/>
    <property type="match status" value="3"/>
</dbReference>
<reference evidence="6 7" key="1">
    <citation type="submission" date="2017-02" db="EMBL/GenBank/DDBJ databases">
        <title>Genomes of Trichoderma spp. with biocontrol activity.</title>
        <authorList>
            <person name="Gardiner D."/>
            <person name="Kazan K."/>
            <person name="Vos C."/>
            <person name="Harvey P."/>
        </authorList>
    </citation>
    <scope>NUCLEOTIDE SEQUENCE [LARGE SCALE GENOMIC DNA]</scope>
    <source>
        <strain evidence="6 7">Tr1</strain>
    </source>
</reference>
<dbReference type="InterPro" id="IPR020806">
    <property type="entry name" value="PKS_PP-bd"/>
</dbReference>
<gene>
    <name evidence="6" type="ORF">THARTR1_01328</name>
</gene>
<dbReference type="PANTHER" id="PTHR45527:SF1">
    <property type="entry name" value="FATTY ACID SYNTHASE"/>
    <property type="match status" value="1"/>
</dbReference>
<protein>
    <recommendedName>
        <fullName evidence="5">Carrier domain-containing protein</fullName>
    </recommendedName>
</protein>
<evidence type="ECO:0000259" key="5">
    <source>
        <dbReference type="PROSITE" id="PS50075"/>
    </source>
</evidence>
<dbReference type="GO" id="GO:0044550">
    <property type="term" value="P:secondary metabolite biosynthetic process"/>
    <property type="evidence" value="ECO:0007669"/>
    <property type="project" value="TreeGrafter"/>
</dbReference>
<dbReference type="CDD" id="cd19545">
    <property type="entry name" value="FUM14_C_NRPS-like"/>
    <property type="match status" value="2"/>
</dbReference>